<comment type="caution">
    <text evidence="4">The sequence shown here is derived from an EMBL/GenBank/DDBJ whole genome shotgun (WGS) entry which is preliminary data.</text>
</comment>
<dbReference type="PRINTS" id="PR00455">
    <property type="entry name" value="HTHTETR"/>
</dbReference>
<dbReference type="GO" id="GO:0000976">
    <property type="term" value="F:transcription cis-regulatory region binding"/>
    <property type="evidence" value="ECO:0007669"/>
    <property type="project" value="TreeGrafter"/>
</dbReference>
<dbReference type="EMBL" id="BONK01000002">
    <property type="protein sequence ID" value="GIG20034.1"/>
    <property type="molecule type" value="Genomic_DNA"/>
</dbReference>
<organism evidence="4 5">
    <name type="scientific">Cellulomonas chitinilytica</name>
    <dbReference type="NCBI Taxonomy" id="398759"/>
    <lineage>
        <taxon>Bacteria</taxon>
        <taxon>Bacillati</taxon>
        <taxon>Actinomycetota</taxon>
        <taxon>Actinomycetes</taxon>
        <taxon>Micrococcales</taxon>
        <taxon>Cellulomonadaceae</taxon>
        <taxon>Cellulomonas</taxon>
    </lineage>
</organism>
<dbReference type="Gene3D" id="1.10.357.10">
    <property type="entry name" value="Tetracycline Repressor, domain 2"/>
    <property type="match status" value="1"/>
</dbReference>
<protein>
    <submittedName>
        <fullName evidence="4">TetR family transcriptional regulator</fullName>
    </submittedName>
</protein>
<dbReference type="PANTHER" id="PTHR30055:SF235">
    <property type="entry name" value="TRANSCRIPTIONAL REGULATORY PROTEIN"/>
    <property type="match status" value="1"/>
</dbReference>
<keyword evidence="5" id="KW-1185">Reference proteome</keyword>
<evidence type="ECO:0000313" key="4">
    <source>
        <dbReference type="EMBL" id="GIG20034.1"/>
    </source>
</evidence>
<keyword evidence="1 2" id="KW-0238">DNA-binding</keyword>
<dbReference type="PROSITE" id="PS50977">
    <property type="entry name" value="HTH_TETR_2"/>
    <property type="match status" value="1"/>
</dbReference>
<dbReference type="RefSeq" id="WP_203748779.1">
    <property type="nucleotide sequence ID" value="NZ_BONK01000002.1"/>
</dbReference>
<dbReference type="InterPro" id="IPR001647">
    <property type="entry name" value="HTH_TetR"/>
</dbReference>
<feature type="domain" description="HTH tetR-type" evidence="3">
    <location>
        <begin position="14"/>
        <end position="74"/>
    </location>
</feature>
<name>A0A919U1D2_9CELL</name>
<dbReference type="Gene3D" id="1.10.10.60">
    <property type="entry name" value="Homeodomain-like"/>
    <property type="match status" value="1"/>
</dbReference>
<dbReference type="SUPFAM" id="SSF46689">
    <property type="entry name" value="Homeodomain-like"/>
    <property type="match status" value="1"/>
</dbReference>
<evidence type="ECO:0000256" key="1">
    <source>
        <dbReference type="ARBA" id="ARBA00023125"/>
    </source>
</evidence>
<dbReference type="Proteomes" id="UP000632740">
    <property type="component" value="Unassembled WGS sequence"/>
</dbReference>
<feature type="DNA-binding region" description="H-T-H motif" evidence="2">
    <location>
        <begin position="37"/>
        <end position="56"/>
    </location>
</feature>
<dbReference type="AlphaFoldDB" id="A0A919U1D2"/>
<dbReference type="GO" id="GO:0003700">
    <property type="term" value="F:DNA-binding transcription factor activity"/>
    <property type="evidence" value="ECO:0007669"/>
    <property type="project" value="TreeGrafter"/>
</dbReference>
<gene>
    <name evidence="4" type="ORF">Cch01nite_07580</name>
</gene>
<dbReference type="SUPFAM" id="SSF48498">
    <property type="entry name" value="Tetracyclin repressor-like, C-terminal domain"/>
    <property type="match status" value="1"/>
</dbReference>
<dbReference type="InterPro" id="IPR036271">
    <property type="entry name" value="Tet_transcr_reg_TetR-rel_C_sf"/>
</dbReference>
<dbReference type="InterPro" id="IPR041678">
    <property type="entry name" value="TetR_C_16"/>
</dbReference>
<evidence type="ECO:0000313" key="5">
    <source>
        <dbReference type="Proteomes" id="UP000632740"/>
    </source>
</evidence>
<dbReference type="InterPro" id="IPR050109">
    <property type="entry name" value="HTH-type_TetR-like_transc_reg"/>
</dbReference>
<evidence type="ECO:0000259" key="3">
    <source>
        <dbReference type="PROSITE" id="PS50977"/>
    </source>
</evidence>
<dbReference type="Pfam" id="PF00440">
    <property type="entry name" value="TetR_N"/>
    <property type="match status" value="1"/>
</dbReference>
<dbReference type="PANTHER" id="PTHR30055">
    <property type="entry name" value="HTH-TYPE TRANSCRIPTIONAL REGULATOR RUTR"/>
    <property type="match status" value="1"/>
</dbReference>
<evidence type="ECO:0000256" key="2">
    <source>
        <dbReference type="PROSITE-ProRule" id="PRU00335"/>
    </source>
</evidence>
<accession>A0A919U1D2</accession>
<proteinExistence type="predicted"/>
<sequence>MSAGRGRPRTTDTTDRRAAVLSSARRLFAERGFHGTTMRAVADLADVDVKLVGYYFRNKAGLLDAALAPPAAAVLMLGGIEGPRERAGEELVRRFVHVWDENDELREQGIAIARVALGDAGVRPQLSRTHRSYVAAMIADVVEPDHRDLRVGLVGAQLQGLLLTRYVMRTPALTTATPDELGAVVGPAIQAYLTGPIPATTHHDRVLTSG</sequence>
<dbReference type="Pfam" id="PF17920">
    <property type="entry name" value="TetR_C_16"/>
    <property type="match status" value="1"/>
</dbReference>
<dbReference type="InterPro" id="IPR009057">
    <property type="entry name" value="Homeodomain-like_sf"/>
</dbReference>
<reference evidence="4" key="1">
    <citation type="submission" date="2021-01" db="EMBL/GenBank/DDBJ databases">
        <title>Whole genome shotgun sequence of Cellulomonas chitinilytica NBRC 110799.</title>
        <authorList>
            <person name="Komaki H."/>
            <person name="Tamura T."/>
        </authorList>
    </citation>
    <scope>NUCLEOTIDE SEQUENCE</scope>
    <source>
        <strain evidence="4">NBRC 110799</strain>
    </source>
</reference>